<evidence type="ECO:0000313" key="3">
    <source>
        <dbReference type="Proteomes" id="UP000294743"/>
    </source>
</evidence>
<evidence type="ECO:0000259" key="1">
    <source>
        <dbReference type="Pfam" id="PF02589"/>
    </source>
</evidence>
<dbReference type="InterPro" id="IPR037171">
    <property type="entry name" value="NagB/RpiA_transferase-like"/>
</dbReference>
<name>A0A4R7ZBA9_9FIRM</name>
<organism evidence="2 3">
    <name type="scientific">Breznakia blatticola</name>
    <dbReference type="NCBI Taxonomy" id="1754012"/>
    <lineage>
        <taxon>Bacteria</taxon>
        <taxon>Bacillati</taxon>
        <taxon>Bacillota</taxon>
        <taxon>Erysipelotrichia</taxon>
        <taxon>Erysipelotrichales</taxon>
        <taxon>Erysipelotrichaceae</taxon>
        <taxon>Breznakia</taxon>
    </lineage>
</organism>
<dbReference type="PIRSF" id="PIRSF020269">
    <property type="entry name" value="DUF1121"/>
    <property type="match status" value="1"/>
</dbReference>
<reference evidence="2 3" key="1">
    <citation type="submission" date="2019-03" db="EMBL/GenBank/DDBJ databases">
        <title>Genomic Encyclopedia of Type Strains, Phase IV (KMG-IV): sequencing the most valuable type-strain genomes for metagenomic binning, comparative biology and taxonomic classification.</title>
        <authorList>
            <person name="Goeker M."/>
        </authorList>
    </citation>
    <scope>NUCLEOTIDE SEQUENCE [LARGE SCALE GENOMIC DNA]</scope>
    <source>
        <strain evidence="2 3">DSM 28867</strain>
    </source>
</reference>
<dbReference type="EMBL" id="SODD01000031">
    <property type="protein sequence ID" value="TDW14797.1"/>
    <property type="molecule type" value="Genomic_DNA"/>
</dbReference>
<gene>
    <name evidence="2" type="ORF">EDD63_13123</name>
</gene>
<comment type="caution">
    <text evidence="2">The sequence shown here is derived from an EMBL/GenBank/DDBJ whole genome shotgun (WGS) entry which is preliminary data.</text>
</comment>
<dbReference type="Proteomes" id="UP000294743">
    <property type="component" value="Unassembled WGS sequence"/>
</dbReference>
<proteinExistence type="predicted"/>
<keyword evidence="3" id="KW-1185">Reference proteome</keyword>
<dbReference type="PANTHER" id="PTHR36179">
    <property type="entry name" value="LUD_DOM DOMAIN-CONTAINING PROTEIN"/>
    <property type="match status" value="1"/>
</dbReference>
<protein>
    <submittedName>
        <fullName evidence="2">YkgG family uncharacterized protein</fullName>
    </submittedName>
</protein>
<dbReference type="AlphaFoldDB" id="A0A4R7ZBA9"/>
<dbReference type="PANTHER" id="PTHR36179:SF2">
    <property type="entry name" value="LUD DOMAIN-CONTAINING PROTEIN"/>
    <property type="match status" value="1"/>
</dbReference>
<sequence>MDANVRKIMDIKLNKVKKNAEKNNMEALIFECKEDVLKFLDERIADGSRVSFGGSETIKQIGALDMLRNKDIELFDRYAPGLSREEIENVYKQAFTCDYYLMSSNAVTENGELFNIDGNGNRLAALIYGPDKVYVIVGENKIVSNVETAIDRLRNVATPMNGVRLEKETPCAITGNCNDCTSSGRMCSHYVLTRQQNPKNKDRICLLLVKEDLGF</sequence>
<dbReference type="SUPFAM" id="SSF100950">
    <property type="entry name" value="NagB/RpiA/CoA transferase-like"/>
    <property type="match status" value="1"/>
</dbReference>
<dbReference type="Pfam" id="PF02589">
    <property type="entry name" value="LUD_dom"/>
    <property type="match status" value="1"/>
</dbReference>
<dbReference type="InterPro" id="IPR009501">
    <property type="entry name" value="UCP020269"/>
</dbReference>
<evidence type="ECO:0000313" key="2">
    <source>
        <dbReference type="EMBL" id="TDW14797.1"/>
    </source>
</evidence>
<dbReference type="InterPro" id="IPR003741">
    <property type="entry name" value="LUD_dom"/>
</dbReference>
<dbReference type="RefSeq" id="WP_134170381.1">
    <property type="nucleotide sequence ID" value="NZ_SODD01000031.1"/>
</dbReference>
<accession>A0A4R7ZBA9</accession>
<dbReference type="OrthoDB" id="9809147at2"/>
<feature type="domain" description="LUD" evidence="1">
    <location>
        <begin position="14"/>
        <end position="208"/>
    </location>
</feature>